<protein>
    <submittedName>
        <fullName evidence="1">Uncharacterized protein</fullName>
    </submittedName>
</protein>
<name>A0A6H5IQX5_9HYME</name>
<dbReference type="AlphaFoldDB" id="A0A6H5IQX5"/>
<gene>
    <name evidence="1" type="ORF">TBRA_LOCUS12451</name>
</gene>
<evidence type="ECO:0000313" key="2">
    <source>
        <dbReference type="Proteomes" id="UP000479190"/>
    </source>
</evidence>
<proteinExistence type="predicted"/>
<reference evidence="1 2" key="1">
    <citation type="submission" date="2020-02" db="EMBL/GenBank/DDBJ databases">
        <authorList>
            <person name="Ferguson B K."/>
        </authorList>
    </citation>
    <scope>NUCLEOTIDE SEQUENCE [LARGE SCALE GENOMIC DNA]</scope>
</reference>
<evidence type="ECO:0000313" key="1">
    <source>
        <dbReference type="EMBL" id="CAB0040757.1"/>
    </source>
</evidence>
<keyword evidence="2" id="KW-1185">Reference proteome</keyword>
<sequence>MQVDSLSCSSITHTKSLCMEAPNSSRVTYAAAGGSFKPETGFAKSSIHAPRALDIKDAGWSSLWRLFLPFESQHHARSQRQDWTTPARLLSVPQRDVGRNHLKAT</sequence>
<dbReference type="EMBL" id="CADCXV010001049">
    <property type="protein sequence ID" value="CAB0040757.1"/>
    <property type="molecule type" value="Genomic_DNA"/>
</dbReference>
<dbReference type="Proteomes" id="UP000479190">
    <property type="component" value="Unassembled WGS sequence"/>
</dbReference>
<organism evidence="1 2">
    <name type="scientific">Trichogramma brassicae</name>
    <dbReference type="NCBI Taxonomy" id="86971"/>
    <lineage>
        <taxon>Eukaryota</taxon>
        <taxon>Metazoa</taxon>
        <taxon>Ecdysozoa</taxon>
        <taxon>Arthropoda</taxon>
        <taxon>Hexapoda</taxon>
        <taxon>Insecta</taxon>
        <taxon>Pterygota</taxon>
        <taxon>Neoptera</taxon>
        <taxon>Endopterygota</taxon>
        <taxon>Hymenoptera</taxon>
        <taxon>Apocrita</taxon>
        <taxon>Proctotrupomorpha</taxon>
        <taxon>Chalcidoidea</taxon>
        <taxon>Trichogrammatidae</taxon>
        <taxon>Trichogramma</taxon>
    </lineage>
</organism>
<accession>A0A6H5IQX5</accession>